<proteinExistence type="predicted"/>
<sequence>MVGLFVHSMKNNSCNIILNLRHWLFQIKYMTRKVLEINGHDLIKVRR</sequence>
<reference evidence="1" key="2">
    <citation type="journal article" date="2015" name="Fish Shellfish Immunol.">
        <title>Early steps in the European eel (Anguilla anguilla)-Vibrio vulnificus interaction in the gills: Role of the RtxA13 toxin.</title>
        <authorList>
            <person name="Callol A."/>
            <person name="Pajuelo D."/>
            <person name="Ebbesson L."/>
            <person name="Teles M."/>
            <person name="MacKenzie S."/>
            <person name="Amaro C."/>
        </authorList>
    </citation>
    <scope>NUCLEOTIDE SEQUENCE</scope>
</reference>
<name>A0A0E9T399_ANGAN</name>
<dbReference type="AlphaFoldDB" id="A0A0E9T399"/>
<reference evidence="1" key="1">
    <citation type="submission" date="2014-11" db="EMBL/GenBank/DDBJ databases">
        <authorList>
            <person name="Amaro Gonzalez C."/>
        </authorList>
    </citation>
    <scope>NUCLEOTIDE SEQUENCE</scope>
</reference>
<dbReference type="EMBL" id="GBXM01060483">
    <property type="protein sequence ID" value="JAH48094.1"/>
    <property type="molecule type" value="Transcribed_RNA"/>
</dbReference>
<organism evidence="1">
    <name type="scientific">Anguilla anguilla</name>
    <name type="common">European freshwater eel</name>
    <name type="synonym">Muraena anguilla</name>
    <dbReference type="NCBI Taxonomy" id="7936"/>
    <lineage>
        <taxon>Eukaryota</taxon>
        <taxon>Metazoa</taxon>
        <taxon>Chordata</taxon>
        <taxon>Craniata</taxon>
        <taxon>Vertebrata</taxon>
        <taxon>Euteleostomi</taxon>
        <taxon>Actinopterygii</taxon>
        <taxon>Neopterygii</taxon>
        <taxon>Teleostei</taxon>
        <taxon>Anguilliformes</taxon>
        <taxon>Anguillidae</taxon>
        <taxon>Anguilla</taxon>
    </lineage>
</organism>
<accession>A0A0E9T399</accession>
<protein>
    <submittedName>
        <fullName evidence="1">Uncharacterized protein</fullName>
    </submittedName>
</protein>
<evidence type="ECO:0000313" key="1">
    <source>
        <dbReference type="EMBL" id="JAH48094.1"/>
    </source>
</evidence>